<reference evidence="4 5" key="1">
    <citation type="submission" date="2019-03" db="EMBL/GenBank/DDBJ databases">
        <title>Genomics of glacier-inhabiting Cryobacterium strains.</title>
        <authorList>
            <person name="Liu Q."/>
            <person name="Xin Y.-H."/>
        </authorList>
    </citation>
    <scope>NUCLEOTIDE SEQUENCE [LARGE SCALE GENOMIC DNA]</scope>
    <source>
        <strain evidence="4 5">MDT1-3</strain>
    </source>
</reference>
<dbReference type="Proteomes" id="UP000298412">
    <property type="component" value="Unassembled WGS sequence"/>
</dbReference>
<dbReference type="NCBIfam" id="TIGR00010">
    <property type="entry name" value="YchF/TatD family DNA exonuclease"/>
    <property type="match status" value="1"/>
</dbReference>
<dbReference type="InterPro" id="IPR015991">
    <property type="entry name" value="TatD/YcfH-like"/>
</dbReference>
<sequence length="362" mass="38536">MCASTRPGSGPAAPTCPRSRRSSRASRSRLADHPVSATDPASAEDRVPRLEQTANRDLRYPPLPEPLIVSVYDNHTHLDPSTGSIRQIADGDEGLSVAEQLDRASSVGIRGVIQVGGDLATSRWAAAAAAAEPRMLAAVAIHPNEAPAYEAAGTLDDALAEISALAARPRVVAVGETGLDFFRTGLEGRAAQHRSFEAHIEIAKQHGLALQIHDRDAHAEVIETLLRVGAPERTVFHCFSGDAEMARICADNGWYLSFSGTVTFKNADNLRDALAAIPSRLILVETDAPFLTPVPFRGRPNAPYLLPHTLRAMADHLETDAAMLAAQISSNTELVYGRWDAEPVKPPHAPSATETTPGGGIA</sequence>
<evidence type="ECO:0000256" key="3">
    <source>
        <dbReference type="SAM" id="MobiDB-lite"/>
    </source>
</evidence>
<name>A0A4R8WW73_9MICO</name>
<dbReference type="CDD" id="cd01310">
    <property type="entry name" value="TatD_DNAse"/>
    <property type="match status" value="1"/>
</dbReference>
<dbReference type="OrthoDB" id="9810005at2"/>
<dbReference type="GO" id="GO:0016788">
    <property type="term" value="F:hydrolase activity, acting on ester bonds"/>
    <property type="evidence" value="ECO:0007669"/>
    <property type="project" value="InterPro"/>
</dbReference>
<keyword evidence="1" id="KW-0479">Metal-binding</keyword>
<gene>
    <name evidence="4" type="ORF">E3O19_10695</name>
</gene>
<dbReference type="PANTHER" id="PTHR46124">
    <property type="entry name" value="D-AMINOACYL-TRNA DEACYLASE"/>
    <property type="match status" value="1"/>
</dbReference>
<evidence type="ECO:0000256" key="2">
    <source>
        <dbReference type="ARBA" id="ARBA00022801"/>
    </source>
</evidence>
<evidence type="ECO:0000313" key="5">
    <source>
        <dbReference type="Proteomes" id="UP000298412"/>
    </source>
</evidence>
<dbReference type="GO" id="GO:0004536">
    <property type="term" value="F:DNA nuclease activity"/>
    <property type="evidence" value="ECO:0007669"/>
    <property type="project" value="InterPro"/>
</dbReference>
<dbReference type="Gene3D" id="3.20.20.140">
    <property type="entry name" value="Metal-dependent hydrolases"/>
    <property type="match status" value="1"/>
</dbReference>
<feature type="region of interest" description="Disordered" evidence="3">
    <location>
        <begin position="341"/>
        <end position="362"/>
    </location>
</feature>
<dbReference type="PROSITE" id="PS01091">
    <property type="entry name" value="TATD_3"/>
    <property type="match status" value="1"/>
</dbReference>
<comment type="caution">
    <text evidence="4">The sequence shown here is derived from an EMBL/GenBank/DDBJ whole genome shotgun (WGS) entry which is preliminary data.</text>
</comment>
<accession>A0A4R8WW73</accession>
<dbReference type="AlphaFoldDB" id="A0A4R8WW73"/>
<feature type="compositionally biased region" description="Basic and acidic residues" evidence="3">
    <location>
        <begin position="43"/>
        <end position="59"/>
    </location>
</feature>
<organism evidence="4 5">
    <name type="scientific">Cryobacterium algoritolerans</name>
    <dbReference type="NCBI Taxonomy" id="1259184"/>
    <lineage>
        <taxon>Bacteria</taxon>
        <taxon>Bacillati</taxon>
        <taxon>Actinomycetota</taxon>
        <taxon>Actinomycetes</taxon>
        <taxon>Micrococcales</taxon>
        <taxon>Microbacteriaceae</taxon>
        <taxon>Cryobacterium</taxon>
    </lineage>
</organism>
<keyword evidence="2" id="KW-0378">Hydrolase</keyword>
<dbReference type="SUPFAM" id="SSF51556">
    <property type="entry name" value="Metallo-dependent hydrolases"/>
    <property type="match status" value="1"/>
</dbReference>
<evidence type="ECO:0000256" key="1">
    <source>
        <dbReference type="ARBA" id="ARBA00022723"/>
    </source>
</evidence>
<dbReference type="InterPro" id="IPR032466">
    <property type="entry name" value="Metal_Hydrolase"/>
</dbReference>
<dbReference type="InterPro" id="IPR001130">
    <property type="entry name" value="TatD-like"/>
</dbReference>
<dbReference type="EMBL" id="SOFP01000047">
    <property type="protein sequence ID" value="TFC14743.1"/>
    <property type="molecule type" value="Genomic_DNA"/>
</dbReference>
<dbReference type="Pfam" id="PF01026">
    <property type="entry name" value="TatD_DNase"/>
    <property type="match status" value="1"/>
</dbReference>
<dbReference type="GO" id="GO:0005829">
    <property type="term" value="C:cytosol"/>
    <property type="evidence" value="ECO:0007669"/>
    <property type="project" value="TreeGrafter"/>
</dbReference>
<evidence type="ECO:0000313" key="4">
    <source>
        <dbReference type="EMBL" id="TFC14743.1"/>
    </source>
</evidence>
<dbReference type="PANTHER" id="PTHR46124:SF2">
    <property type="entry name" value="D-AMINOACYL-TRNA DEACYLASE"/>
    <property type="match status" value="1"/>
</dbReference>
<dbReference type="InterPro" id="IPR018228">
    <property type="entry name" value="DNase_TatD-rel_CS"/>
</dbReference>
<feature type="region of interest" description="Disordered" evidence="3">
    <location>
        <begin position="1"/>
        <end position="61"/>
    </location>
</feature>
<dbReference type="GO" id="GO:0046872">
    <property type="term" value="F:metal ion binding"/>
    <property type="evidence" value="ECO:0007669"/>
    <property type="project" value="UniProtKB-KW"/>
</dbReference>
<proteinExistence type="predicted"/>
<protein>
    <submittedName>
        <fullName evidence="4">TatD family deoxyribonuclease</fullName>
    </submittedName>
</protein>
<feature type="compositionally biased region" description="Basic residues" evidence="3">
    <location>
        <begin position="18"/>
        <end position="27"/>
    </location>
</feature>
<keyword evidence="5" id="KW-1185">Reference proteome</keyword>
<dbReference type="FunFam" id="3.20.20.140:FF:000005">
    <property type="entry name" value="TatD family hydrolase"/>
    <property type="match status" value="1"/>
</dbReference>